<protein>
    <recommendedName>
        <fullName evidence="4">Integral membrane protein</fullName>
    </recommendedName>
</protein>
<dbReference type="EMBL" id="CYSE01000001">
    <property type="protein sequence ID" value="CUH75063.1"/>
    <property type="molecule type" value="Genomic_DNA"/>
</dbReference>
<reference evidence="2 3" key="1">
    <citation type="submission" date="2015-09" db="EMBL/GenBank/DDBJ databases">
        <authorList>
            <consortium name="Swine Surveillance"/>
        </authorList>
    </citation>
    <scope>NUCLEOTIDE SEQUENCE [LARGE SCALE GENOMIC DNA]</scope>
    <source>
        <strain evidence="2 3">CECT 7648</strain>
    </source>
</reference>
<evidence type="ECO:0000256" key="1">
    <source>
        <dbReference type="SAM" id="Phobius"/>
    </source>
</evidence>
<organism evidence="2 3">
    <name type="scientific">Tropicibacter naphthalenivorans</name>
    <dbReference type="NCBI Taxonomy" id="441103"/>
    <lineage>
        <taxon>Bacteria</taxon>
        <taxon>Pseudomonadati</taxon>
        <taxon>Pseudomonadota</taxon>
        <taxon>Alphaproteobacteria</taxon>
        <taxon>Rhodobacterales</taxon>
        <taxon>Roseobacteraceae</taxon>
        <taxon>Tropicibacter</taxon>
    </lineage>
</organism>
<sequence>MSDADGAYYGEAIGWDDLLDPGERILWQGRPERGFSLRPFRPIQMLFGAGMMGFALLWMAMASWITAGIDQNGPFALFPYFGLIFLFAGAWNAGLSLIWAHVLRQRSVYSLSTQRAFIATSVPLMGRRLKSWPIDQGSVLELDDSQPGHVWFAKSYVDTKHGSQTRRVGFERLAEPRKVYGLMRQIKRGAA</sequence>
<feature type="transmembrane region" description="Helical" evidence="1">
    <location>
        <begin position="45"/>
        <end position="65"/>
    </location>
</feature>
<keyword evidence="3" id="KW-1185">Reference proteome</keyword>
<evidence type="ECO:0000313" key="3">
    <source>
        <dbReference type="Proteomes" id="UP000054935"/>
    </source>
</evidence>
<dbReference type="AlphaFoldDB" id="A0A0P1G031"/>
<evidence type="ECO:0008006" key="4">
    <source>
        <dbReference type="Google" id="ProtNLM"/>
    </source>
</evidence>
<proteinExistence type="predicted"/>
<keyword evidence="1" id="KW-0472">Membrane</keyword>
<keyword evidence="1" id="KW-1133">Transmembrane helix</keyword>
<name>A0A0P1G031_9RHOB</name>
<dbReference type="OrthoDB" id="199424at2"/>
<dbReference type="STRING" id="441103.TRN7648_00238"/>
<accession>A0A0P1G031</accession>
<evidence type="ECO:0000313" key="2">
    <source>
        <dbReference type="EMBL" id="CUH75063.1"/>
    </source>
</evidence>
<dbReference type="RefSeq" id="WP_058245813.1">
    <property type="nucleotide sequence ID" value="NZ_CYSE01000001.1"/>
</dbReference>
<keyword evidence="1" id="KW-0812">Transmembrane</keyword>
<gene>
    <name evidence="2" type="ORF">TRN7648_00238</name>
</gene>
<feature type="transmembrane region" description="Helical" evidence="1">
    <location>
        <begin position="77"/>
        <end position="100"/>
    </location>
</feature>
<dbReference type="Proteomes" id="UP000054935">
    <property type="component" value="Unassembled WGS sequence"/>
</dbReference>